<proteinExistence type="predicted"/>
<keyword evidence="2" id="KW-1185">Reference proteome</keyword>
<organism evidence="1 2">
    <name type="scientific">Mytilus galloprovincialis</name>
    <name type="common">Mediterranean mussel</name>
    <dbReference type="NCBI Taxonomy" id="29158"/>
    <lineage>
        <taxon>Eukaryota</taxon>
        <taxon>Metazoa</taxon>
        <taxon>Spiralia</taxon>
        <taxon>Lophotrochozoa</taxon>
        <taxon>Mollusca</taxon>
        <taxon>Bivalvia</taxon>
        <taxon>Autobranchia</taxon>
        <taxon>Pteriomorphia</taxon>
        <taxon>Mytilida</taxon>
        <taxon>Mytiloidea</taxon>
        <taxon>Mytilidae</taxon>
        <taxon>Mytilinae</taxon>
        <taxon>Mytilus</taxon>
    </lineage>
</organism>
<dbReference type="Proteomes" id="UP000596742">
    <property type="component" value="Unassembled WGS sequence"/>
</dbReference>
<name>A0A8B6DX69_MYTGA</name>
<comment type="caution">
    <text evidence="1">The sequence shown here is derived from an EMBL/GenBank/DDBJ whole genome shotgun (WGS) entry which is preliminary data.</text>
</comment>
<evidence type="ECO:0000313" key="2">
    <source>
        <dbReference type="Proteomes" id="UP000596742"/>
    </source>
</evidence>
<reference evidence="1" key="1">
    <citation type="submission" date="2018-11" db="EMBL/GenBank/DDBJ databases">
        <authorList>
            <person name="Alioto T."/>
            <person name="Alioto T."/>
        </authorList>
    </citation>
    <scope>NUCLEOTIDE SEQUENCE</scope>
</reference>
<protein>
    <submittedName>
        <fullName evidence="1">Uncharacterized protein</fullName>
    </submittedName>
</protein>
<gene>
    <name evidence="1" type="ORF">MGAL_10B031665</name>
</gene>
<accession>A0A8B6DX69</accession>
<sequence length="393" mass="44175">MEDICGDKAYSVVHMKKRLQTYFGSDIIITEVNGKPNIVTFRRTASSILNEFYRRPSSKSPEEEKLSMIETAAKLIKADIMSLKDSKAVYPSSVDINSEQNIIFVPDSLQTLLRALFSQNDSSVKVASVGQAIIQASRPRTLIAPLQIALLLFASSYTEVQRFELNAAAAAHDRTNTQFGNGTFVQYIADNVDHNLRTLDGHGTFHGMGMIAAVTPGFRLDKAVPRLSPTLKEVSDLAKINIEYYKMQSKQSLQAEFATMNYEPNMIDTTWKLDLLSKVCWPLTCNRPSWSAIMHKVMDGDYPGKSSVVFLPMIDMNPSDLTCINSTLNFIGKHAKAQHCVPILTFDQPLYWKAMNIIKDEPLNSPLKSVILRLGGFHLEMIFRRIGHLMRNY</sequence>
<dbReference type="PANTHER" id="PTHR46704:SF1">
    <property type="entry name" value="TELOMERE LENGTH REGULATION PROTEIN TEL2 HOMOLOG"/>
    <property type="match status" value="1"/>
</dbReference>
<dbReference type="EMBL" id="UYJE01004193">
    <property type="protein sequence ID" value="VDI25866.1"/>
    <property type="molecule type" value="Genomic_DNA"/>
</dbReference>
<evidence type="ECO:0000313" key="1">
    <source>
        <dbReference type="EMBL" id="VDI25866.1"/>
    </source>
</evidence>
<dbReference type="AlphaFoldDB" id="A0A8B6DX69"/>
<dbReference type="PANTHER" id="PTHR46704">
    <property type="entry name" value="CXC DOMAIN-CONTAINING PROTEIN-RELATED"/>
    <property type="match status" value="1"/>
</dbReference>
<dbReference type="OrthoDB" id="10069752at2759"/>